<organism evidence="1 2">
    <name type="scientific">Smallanthus sonchifolius</name>
    <dbReference type="NCBI Taxonomy" id="185202"/>
    <lineage>
        <taxon>Eukaryota</taxon>
        <taxon>Viridiplantae</taxon>
        <taxon>Streptophyta</taxon>
        <taxon>Embryophyta</taxon>
        <taxon>Tracheophyta</taxon>
        <taxon>Spermatophyta</taxon>
        <taxon>Magnoliopsida</taxon>
        <taxon>eudicotyledons</taxon>
        <taxon>Gunneridae</taxon>
        <taxon>Pentapetalae</taxon>
        <taxon>asterids</taxon>
        <taxon>campanulids</taxon>
        <taxon>Asterales</taxon>
        <taxon>Asteraceae</taxon>
        <taxon>Asteroideae</taxon>
        <taxon>Heliantheae alliance</taxon>
        <taxon>Millerieae</taxon>
        <taxon>Smallanthus</taxon>
    </lineage>
</organism>
<name>A0ACB9JUM8_9ASTR</name>
<gene>
    <name evidence="1" type="ORF">L1987_05177</name>
</gene>
<protein>
    <submittedName>
        <fullName evidence="1">Uncharacterized protein</fullName>
    </submittedName>
</protein>
<comment type="caution">
    <text evidence="1">The sequence shown here is derived from an EMBL/GenBank/DDBJ whole genome shotgun (WGS) entry which is preliminary data.</text>
</comment>
<keyword evidence="2" id="KW-1185">Reference proteome</keyword>
<reference evidence="2" key="1">
    <citation type="journal article" date="2022" name="Mol. Ecol. Resour.">
        <title>The genomes of chicory, endive, great burdock and yacon provide insights into Asteraceae palaeo-polyploidization history and plant inulin production.</title>
        <authorList>
            <person name="Fan W."/>
            <person name="Wang S."/>
            <person name="Wang H."/>
            <person name="Wang A."/>
            <person name="Jiang F."/>
            <person name="Liu H."/>
            <person name="Zhao H."/>
            <person name="Xu D."/>
            <person name="Zhang Y."/>
        </authorList>
    </citation>
    <scope>NUCLEOTIDE SEQUENCE [LARGE SCALE GENOMIC DNA]</scope>
    <source>
        <strain evidence="2">cv. Yunnan</strain>
    </source>
</reference>
<reference evidence="1 2" key="2">
    <citation type="journal article" date="2022" name="Mol. Ecol. Resour.">
        <title>The genomes of chicory, endive, great burdock and yacon provide insights into Asteraceae paleo-polyploidization history and plant inulin production.</title>
        <authorList>
            <person name="Fan W."/>
            <person name="Wang S."/>
            <person name="Wang H."/>
            <person name="Wang A."/>
            <person name="Jiang F."/>
            <person name="Liu H."/>
            <person name="Zhao H."/>
            <person name="Xu D."/>
            <person name="Zhang Y."/>
        </authorList>
    </citation>
    <scope>NUCLEOTIDE SEQUENCE [LARGE SCALE GENOMIC DNA]</scope>
    <source>
        <strain evidence="2">cv. Yunnan</strain>
        <tissue evidence="1">Leaves</tissue>
    </source>
</reference>
<accession>A0ACB9JUM8</accession>
<evidence type="ECO:0000313" key="1">
    <source>
        <dbReference type="EMBL" id="KAI3823736.1"/>
    </source>
</evidence>
<sequence>MQISFMLLLPIIIESLPSFSYFSVDFNRCTPLDWNHSSGFGRTEIQFEVVNDGFNMIWILRLFIADFN</sequence>
<dbReference type="EMBL" id="CM042019">
    <property type="protein sequence ID" value="KAI3823736.1"/>
    <property type="molecule type" value="Genomic_DNA"/>
</dbReference>
<evidence type="ECO:0000313" key="2">
    <source>
        <dbReference type="Proteomes" id="UP001056120"/>
    </source>
</evidence>
<dbReference type="Proteomes" id="UP001056120">
    <property type="component" value="Linkage Group LG02"/>
</dbReference>
<proteinExistence type="predicted"/>